<name>A0AA88PS42_9TELE</name>
<proteinExistence type="predicted"/>
<organism evidence="1 2">
    <name type="scientific">Cirrhinus molitorella</name>
    <name type="common">mud carp</name>
    <dbReference type="NCBI Taxonomy" id="172907"/>
    <lineage>
        <taxon>Eukaryota</taxon>
        <taxon>Metazoa</taxon>
        <taxon>Chordata</taxon>
        <taxon>Craniata</taxon>
        <taxon>Vertebrata</taxon>
        <taxon>Euteleostomi</taxon>
        <taxon>Actinopterygii</taxon>
        <taxon>Neopterygii</taxon>
        <taxon>Teleostei</taxon>
        <taxon>Ostariophysi</taxon>
        <taxon>Cypriniformes</taxon>
        <taxon>Cyprinidae</taxon>
        <taxon>Labeoninae</taxon>
        <taxon>Labeonini</taxon>
        <taxon>Cirrhinus</taxon>
    </lineage>
</organism>
<reference evidence="1" key="1">
    <citation type="submission" date="2023-08" db="EMBL/GenBank/DDBJ databases">
        <title>Chromosome-level Genome Assembly of mud carp (Cirrhinus molitorella).</title>
        <authorList>
            <person name="Liu H."/>
        </authorList>
    </citation>
    <scope>NUCLEOTIDE SEQUENCE</scope>
    <source>
        <strain evidence="1">Prfri</strain>
        <tissue evidence="1">Muscle</tissue>
    </source>
</reference>
<comment type="caution">
    <text evidence="1">The sequence shown here is derived from an EMBL/GenBank/DDBJ whole genome shotgun (WGS) entry which is preliminary data.</text>
</comment>
<dbReference type="EMBL" id="JAUYZG010000016">
    <property type="protein sequence ID" value="KAK2885772.1"/>
    <property type="molecule type" value="Genomic_DNA"/>
</dbReference>
<keyword evidence="2" id="KW-1185">Reference proteome</keyword>
<dbReference type="AlphaFoldDB" id="A0AA88PS42"/>
<accession>A0AA88PS42</accession>
<evidence type="ECO:0000313" key="2">
    <source>
        <dbReference type="Proteomes" id="UP001187343"/>
    </source>
</evidence>
<gene>
    <name evidence="1" type="ORF">Q8A67_016609</name>
</gene>
<protein>
    <submittedName>
        <fullName evidence="1">Uncharacterized protein</fullName>
    </submittedName>
</protein>
<dbReference type="Proteomes" id="UP001187343">
    <property type="component" value="Unassembled WGS sequence"/>
</dbReference>
<evidence type="ECO:0000313" key="1">
    <source>
        <dbReference type="EMBL" id="KAK2885772.1"/>
    </source>
</evidence>
<sequence length="116" mass="12541">MEFYRGSSSPLLFLVRCQAHAALHPCATGWWMCLMWRGAETVQIVATSRAGSQGQCSVTVEGLAGLYLCVSRVGREGSFSALHDPAKISVQSKRTLFEEVKPVRHSECRAGGGKGV</sequence>